<dbReference type="PANTHER" id="PTHR16214:SF3">
    <property type="entry name" value="TRANSMEMBRANE PROTEIN 260"/>
    <property type="match status" value="1"/>
</dbReference>
<feature type="transmembrane region" description="Helical" evidence="2">
    <location>
        <begin position="286"/>
        <end position="305"/>
    </location>
</feature>
<dbReference type="Pfam" id="PF13181">
    <property type="entry name" value="TPR_8"/>
    <property type="match status" value="1"/>
</dbReference>
<evidence type="ECO:0000256" key="2">
    <source>
        <dbReference type="SAM" id="Phobius"/>
    </source>
</evidence>
<comment type="caution">
    <text evidence="3">The sequence shown here is derived from an EMBL/GenBank/DDBJ whole genome shotgun (WGS) entry which is preliminary data.</text>
</comment>
<organism evidence="3 4">
    <name type="scientific">Candidatus Raymondbacteria bacterium RIFOXYD12_FULL_49_13</name>
    <dbReference type="NCBI Taxonomy" id="1817890"/>
    <lineage>
        <taxon>Bacteria</taxon>
        <taxon>Raymondiibacteriota</taxon>
    </lineage>
</organism>
<dbReference type="Pfam" id="PF11028">
    <property type="entry name" value="TMEM260-like"/>
    <property type="match status" value="1"/>
</dbReference>
<name>A0A1F7FG78_UNCRA</name>
<keyword evidence="1" id="KW-0175">Coiled coil</keyword>
<evidence type="ECO:0000256" key="1">
    <source>
        <dbReference type="SAM" id="Coils"/>
    </source>
</evidence>
<dbReference type="SUPFAM" id="SSF48452">
    <property type="entry name" value="TPR-like"/>
    <property type="match status" value="1"/>
</dbReference>
<feature type="transmembrane region" description="Helical" evidence="2">
    <location>
        <begin position="118"/>
        <end position="135"/>
    </location>
</feature>
<feature type="transmembrane region" description="Helical" evidence="2">
    <location>
        <begin position="54"/>
        <end position="72"/>
    </location>
</feature>
<dbReference type="PANTHER" id="PTHR16214">
    <property type="entry name" value="TRANSMEMBRANE PROTEIN 260"/>
    <property type="match status" value="1"/>
</dbReference>
<reference evidence="3 4" key="1">
    <citation type="journal article" date="2016" name="Nat. Commun.">
        <title>Thousands of microbial genomes shed light on interconnected biogeochemical processes in an aquifer system.</title>
        <authorList>
            <person name="Anantharaman K."/>
            <person name="Brown C.T."/>
            <person name="Hug L.A."/>
            <person name="Sharon I."/>
            <person name="Castelle C.J."/>
            <person name="Probst A.J."/>
            <person name="Thomas B.C."/>
            <person name="Singh A."/>
            <person name="Wilkins M.J."/>
            <person name="Karaoz U."/>
            <person name="Brodie E.L."/>
            <person name="Williams K.H."/>
            <person name="Hubbard S.S."/>
            <person name="Banfield J.F."/>
        </authorList>
    </citation>
    <scope>NUCLEOTIDE SEQUENCE [LARGE SCALE GENOMIC DNA]</scope>
</reference>
<feature type="transmembrane region" description="Helical" evidence="2">
    <location>
        <begin position="317"/>
        <end position="337"/>
    </location>
</feature>
<protein>
    <submittedName>
        <fullName evidence="3">Uncharacterized protein</fullName>
    </submittedName>
</protein>
<dbReference type="Proteomes" id="UP000179243">
    <property type="component" value="Unassembled WGS sequence"/>
</dbReference>
<gene>
    <name evidence="3" type="ORF">A2519_03900</name>
</gene>
<feature type="coiled-coil region" evidence="1">
    <location>
        <begin position="972"/>
        <end position="999"/>
    </location>
</feature>
<feature type="transmembrane region" description="Helical" evidence="2">
    <location>
        <begin position="84"/>
        <end position="106"/>
    </location>
</feature>
<feature type="transmembrane region" description="Helical" evidence="2">
    <location>
        <begin position="554"/>
        <end position="576"/>
    </location>
</feature>
<dbReference type="InterPro" id="IPR019734">
    <property type="entry name" value="TPR_rpt"/>
</dbReference>
<sequence>MVYNEKKVIGIFGALVFVFALIPYLLTVQPTVPFWDCGEFVACGNSMGVPHPPGSPLFVILGRVVIMALSFIKEISLRMNLISVFSGALTALLIYLSVIRIFKMWFKPGDNATLWERLIPVIGGFASGLLCTYSYTPWFSCVESESYAFTMLIIFLEVWLALKWFDFKGTADGDKMLIFITFLAYLGIGSSLYTMIPVPFVFLFVVMNEPQKLKHYQLWLVGFCILSIMYSIASFLIIAPVLLVYCLLWIFLDKESAKYINGVFIGFFGLWQLKNALPQQNDGFDGLDFIMGLTYLALAILPFMVQVQSKVQERSKWYLCFWLIFAATLGYSVNFVMPIRSFLDPMIDENNPEVVIKEPGDIFKKETWNQLFYFLERKQYGDESMVMRMFHRRGTLFHQFINHRNMGFGGYLVAQLYNFGDLKEGSIELGDNAGKRAIKLLLYLAPLFLVIWAVAYIYKRERKGAVFLGALLLANTLGLIFYMNFADGTQPENRDLVQWERNGRMGPQPEPVQLEVRERDYFYSAGYLLYSMWVGIGLACLLHSFAQKYRGRKMFSTLGPLIAVLVMATPAIPLSINMGLRTRADNWVAYDYAYNLLQSCERDGILFTNGDNDTFPLWALQEGYGIRRDVRIVNLSLLNTDWYIAQLFDHKPVITIPTVVFDEYFRPQLLSKENFVTTINHHRNMLQKPQKVVLSSWKLEVEVPDIKKKNFFRIQDYMVMNIVHGNAGKRPIYFAVTVSEGNMMGLESYLSMEGLVYRLTQEHQTSRMNIERTLFNLDKVYRYTFLGRKGLYLGPDNERLLSNYAASFIGYVYEERSNLMRLRQQEKDLESGINGLKAAKKVDAAAVAAKESELAAVRIQADSLFANMQRELERCISILPMDWRSRVLAAQIYAQDNKYDLAEAKLKEGLNLNPDEFVYVSNMGLFLRDIGKEKEAMPYFEKAVNVLDNDLANVKHRETLGMAQALVDMYKKEGQKEKAENLEQKLNAVRSMYQRMRSN</sequence>
<dbReference type="InterPro" id="IPR011990">
    <property type="entry name" value="TPR-like_helical_dom_sf"/>
</dbReference>
<dbReference type="Gene3D" id="1.25.40.10">
    <property type="entry name" value="Tetratricopeptide repeat domain"/>
    <property type="match status" value="1"/>
</dbReference>
<dbReference type="EMBL" id="MFYX01000050">
    <property type="protein sequence ID" value="OGK05704.1"/>
    <property type="molecule type" value="Genomic_DNA"/>
</dbReference>
<evidence type="ECO:0000313" key="4">
    <source>
        <dbReference type="Proteomes" id="UP000179243"/>
    </source>
</evidence>
<dbReference type="InterPro" id="IPR052724">
    <property type="entry name" value="GT117_domain-containing"/>
</dbReference>
<dbReference type="AlphaFoldDB" id="A0A1F7FG78"/>
<proteinExistence type="predicted"/>
<evidence type="ECO:0000313" key="3">
    <source>
        <dbReference type="EMBL" id="OGK05704.1"/>
    </source>
</evidence>
<keyword evidence="2" id="KW-0472">Membrane</keyword>
<keyword evidence="2" id="KW-1133">Transmembrane helix</keyword>
<feature type="transmembrane region" description="Helical" evidence="2">
    <location>
        <begin position="465"/>
        <end position="485"/>
    </location>
</feature>
<accession>A0A1F7FG78</accession>
<keyword evidence="2" id="KW-0812">Transmembrane</keyword>
<feature type="transmembrane region" description="Helical" evidence="2">
    <location>
        <begin position="177"/>
        <end position="206"/>
    </location>
</feature>
<feature type="transmembrane region" description="Helical" evidence="2">
    <location>
        <begin position="521"/>
        <end position="542"/>
    </location>
</feature>
<feature type="transmembrane region" description="Helical" evidence="2">
    <location>
        <begin position="218"/>
        <end position="251"/>
    </location>
</feature>
<feature type="transmembrane region" description="Helical" evidence="2">
    <location>
        <begin position="147"/>
        <end position="165"/>
    </location>
</feature>
<feature type="transmembrane region" description="Helical" evidence="2">
    <location>
        <begin position="7"/>
        <end position="26"/>
    </location>
</feature>
<dbReference type="InterPro" id="IPR021280">
    <property type="entry name" value="TMEM260-like"/>
</dbReference>
<feature type="transmembrane region" description="Helical" evidence="2">
    <location>
        <begin position="440"/>
        <end position="458"/>
    </location>
</feature>
<dbReference type="SMART" id="SM00028">
    <property type="entry name" value="TPR"/>
    <property type="match status" value="2"/>
</dbReference>